<dbReference type="Pfam" id="PF01566">
    <property type="entry name" value="Nramp"/>
    <property type="match status" value="1"/>
</dbReference>
<name>A0A345RYL5_9PSED</name>
<keyword evidence="9" id="KW-1185">Reference proteome</keyword>
<dbReference type="PANTHER" id="PTHR11706">
    <property type="entry name" value="SOLUTE CARRIER PROTEIN FAMILY 11 MEMBER"/>
    <property type="match status" value="1"/>
</dbReference>
<keyword evidence="2" id="KW-0813">Transport</keyword>
<dbReference type="EMBL" id="CP029608">
    <property type="protein sequence ID" value="AXI64381.1"/>
    <property type="molecule type" value="Genomic_DNA"/>
</dbReference>
<evidence type="ECO:0000256" key="4">
    <source>
        <dbReference type="ARBA" id="ARBA00022847"/>
    </source>
</evidence>
<evidence type="ECO:0000256" key="7">
    <source>
        <dbReference type="SAM" id="Phobius"/>
    </source>
</evidence>
<dbReference type="GO" id="GO:0015293">
    <property type="term" value="F:symporter activity"/>
    <property type="evidence" value="ECO:0007669"/>
    <property type="project" value="UniProtKB-KW"/>
</dbReference>
<feature type="transmembrane region" description="Helical" evidence="7">
    <location>
        <begin position="205"/>
        <end position="227"/>
    </location>
</feature>
<feature type="transmembrane region" description="Helical" evidence="7">
    <location>
        <begin position="94"/>
        <end position="115"/>
    </location>
</feature>
<keyword evidence="3 7" id="KW-0812">Transmembrane</keyword>
<feature type="transmembrane region" description="Helical" evidence="7">
    <location>
        <begin position="164"/>
        <end position="184"/>
    </location>
</feature>
<dbReference type="InterPro" id="IPR001046">
    <property type="entry name" value="NRAMP_fam"/>
</dbReference>
<sequence>MMADTEAGSVITAAQSGAQWGYRLLLLQFLLVPLMFMAQELTVRLGLCTGKGYVELIRQRFGRVMAAITATVLLISCFGALLTQMSGLVGAGSLFAIPGWVILLMLVVFILGMVLTGSYRSVERVTLALGLFGLAFVAMAIKSRPDMSRLLHDIARMPLDNPDYLYLMAANLGTSVMPWTVFYQQSALIDKGLDATHLPIARADTLMGAVFCQVLTAAIVIAAAATLGGHPAGLDSIAQIGEAFGALIGPAWGKLVFAIGLAGGALVATIVVCLSAVWAVGEALGVRHSLEQHPLDAPWFYGPFALLLIGGAVLVGSGVNLIRLSIAVGVLNALLIPLILLFLFWLAYRALPTEHRLRGRYAQVVAVIFTLTSALGLYAGLGGALGW</sequence>
<dbReference type="KEGG" id="pke:DLD99_03115"/>
<feature type="transmembrane region" description="Helical" evidence="7">
    <location>
        <begin position="127"/>
        <end position="144"/>
    </location>
</feature>
<evidence type="ECO:0000256" key="1">
    <source>
        <dbReference type="ARBA" id="ARBA00004141"/>
    </source>
</evidence>
<evidence type="ECO:0000256" key="6">
    <source>
        <dbReference type="ARBA" id="ARBA00023136"/>
    </source>
</evidence>
<organism evidence="8 9">
    <name type="scientific">Pseudomonas kribbensis</name>
    <dbReference type="NCBI Taxonomy" id="1628086"/>
    <lineage>
        <taxon>Bacteria</taxon>
        <taxon>Pseudomonadati</taxon>
        <taxon>Pseudomonadota</taxon>
        <taxon>Gammaproteobacteria</taxon>
        <taxon>Pseudomonadales</taxon>
        <taxon>Pseudomonadaceae</taxon>
        <taxon>Pseudomonas</taxon>
    </lineage>
</organism>
<dbReference type="GO" id="GO:0015086">
    <property type="term" value="F:cadmium ion transmembrane transporter activity"/>
    <property type="evidence" value="ECO:0007669"/>
    <property type="project" value="TreeGrafter"/>
</dbReference>
<reference evidence="8 9" key="1">
    <citation type="submission" date="2018-05" db="EMBL/GenBank/DDBJ databases">
        <title>Complete genome sequence of Pseudomonas kribbensis 46-2(T).</title>
        <authorList>
            <person name="Jeong H."/>
            <person name="Lee S.-G."/>
            <person name="Rha E."/>
            <person name="Kim H."/>
        </authorList>
    </citation>
    <scope>NUCLEOTIDE SEQUENCE [LARGE SCALE GENOMIC DNA]</scope>
    <source>
        <strain evidence="8 9">46-2</strain>
    </source>
</reference>
<dbReference type="PANTHER" id="PTHR11706:SF33">
    <property type="entry name" value="NATURAL RESISTANCE-ASSOCIATED MACROPHAGE PROTEIN 2"/>
    <property type="match status" value="1"/>
</dbReference>
<dbReference type="AlphaFoldDB" id="A0A345RYL5"/>
<keyword evidence="5 7" id="KW-1133">Transmembrane helix</keyword>
<feature type="transmembrane region" description="Helical" evidence="7">
    <location>
        <begin position="299"/>
        <end position="319"/>
    </location>
</feature>
<dbReference type="GO" id="GO:0005886">
    <property type="term" value="C:plasma membrane"/>
    <property type="evidence" value="ECO:0007669"/>
    <property type="project" value="TreeGrafter"/>
</dbReference>
<feature type="transmembrane region" description="Helical" evidence="7">
    <location>
        <begin position="20"/>
        <end position="43"/>
    </location>
</feature>
<feature type="transmembrane region" description="Helical" evidence="7">
    <location>
        <begin position="64"/>
        <end position="82"/>
    </location>
</feature>
<gene>
    <name evidence="8" type="ORF">DLD99_03115</name>
</gene>
<evidence type="ECO:0000256" key="2">
    <source>
        <dbReference type="ARBA" id="ARBA00022448"/>
    </source>
</evidence>
<feature type="transmembrane region" description="Helical" evidence="7">
    <location>
        <begin position="360"/>
        <end position="381"/>
    </location>
</feature>
<evidence type="ECO:0000256" key="3">
    <source>
        <dbReference type="ARBA" id="ARBA00022692"/>
    </source>
</evidence>
<feature type="transmembrane region" description="Helical" evidence="7">
    <location>
        <begin position="325"/>
        <end position="348"/>
    </location>
</feature>
<protein>
    <submittedName>
        <fullName evidence="8">NRAMP family metal ion transporter</fullName>
    </submittedName>
</protein>
<keyword evidence="4" id="KW-0769">Symport</keyword>
<evidence type="ECO:0000313" key="9">
    <source>
        <dbReference type="Proteomes" id="UP000253720"/>
    </source>
</evidence>
<comment type="subcellular location">
    <subcellularLocation>
        <location evidence="1">Membrane</location>
        <topology evidence="1">Multi-pass membrane protein</topology>
    </subcellularLocation>
</comment>
<accession>A0A345RYL5</accession>
<evidence type="ECO:0000313" key="8">
    <source>
        <dbReference type="EMBL" id="AXI64381.1"/>
    </source>
</evidence>
<evidence type="ECO:0000256" key="5">
    <source>
        <dbReference type="ARBA" id="ARBA00022989"/>
    </source>
</evidence>
<dbReference type="GO" id="GO:0034755">
    <property type="term" value="P:iron ion transmembrane transport"/>
    <property type="evidence" value="ECO:0007669"/>
    <property type="project" value="TreeGrafter"/>
</dbReference>
<dbReference type="Proteomes" id="UP000253720">
    <property type="component" value="Chromosome"/>
</dbReference>
<keyword evidence="6 7" id="KW-0472">Membrane</keyword>
<dbReference type="GO" id="GO:0005384">
    <property type="term" value="F:manganese ion transmembrane transporter activity"/>
    <property type="evidence" value="ECO:0007669"/>
    <property type="project" value="TreeGrafter"/>
</dbReference>
<feature type="transmembrane region" description="Helical" evidence="7">
    <location>
        <begin position="255"/>
        <end position="278"/>
    </location>
</feature>
<proteinExistence type="predicted"/>